<reference evidence="2 3" key="1">
    <citation type="submission" date="2018-06" db="EMBL/GenBank/DDBJ databases">
        <title>Genomic Encyclopedia of Archaeal and Bacterial Type Strains, Phase II (KMG-II): from individual species to whole genera.</title>
        <authorList>
            <person name="Goeker M."/>
        </authorList>
    </citation>
    <scope>NUCLEOTIDE SEQUENCE [LARGE SCALE GENOMIC DNA]</scope>
    <source>
        <strain evidence="2 3">DSM 23857</strain>
    </source>
</reference>
<protein>
    <recommendedName>
        <fullName evidence="4">Outer membrane beta-barrel porin/alpha-amylase</fullName>
    </recommendedName>
</protein>
<evidence type="ECO:0000313" key="2">
    <source>
        <dbReference type="EMBL" id="RAJ05170.1"/>
    </source>
</evidence>
<dbReference type="EMBL" id="QLLL01000004">
    <property type="protein sequence ID" value="RAJ05170.1"/>
    <property type="molecule type" value="Genomic_DNA"/>
</dbReference>
<keyword evidence="3" id="KW-1185">Reference proteome</keyword>
<feature type="chain" id="PRO_5016374636" description="Outer membrane beta-barrel porin/alpha-amylase" evidence="1">
    <location>
        <begin position="20"/>
        <end position="305"/>
    </location>
</feature>
<evidence type="ECO:0000313" key="3">
    <source>
        <dbReference type="Proteomes" id="UP000249547"/>
    </source>
</evidence>
<accession>A0A327QLI9</accession>
<proteinExistence type="predicted"/>
<gene>
    <name evidence="2" type="ORF">LX64_02324</name>
</gene>
<organism evidence="2 3">
    <name type="scientific">Chitinophaga skermanii</name>
    <dbReference type="NCBI Taxonomy" id="331697"/>
    <lineage>
        <taxon>Bacteria</taxon>
        <taxon>Pseudomonadati</taxon>
        <taxon>Bacteroidota</taxon>
        <taxon>Chitinophagia</taxon>
        <taxon>Chitinophagales</taxon>
        <taxon>Chitinophagaceae</taxon>
        <taxon>Chitinophaga</taxon>
    </lineage>
</organism>
<dbReference type="Proteomes" id="UP000249547">
    <property type="component" value="Unassembled WGS sequence"/>
</dbReference>
<name>A0A327QLI9_9BACT</name>
<dbReference type="RefSeq" id="WP_111598140.1">
    <property type="nucleotide sequence ID" value="NZ_QLLL01000004.1"/>
</dbReference>
<dbReference type="OrthoDB" id="1405967at2"/>
<feature type="signal peptide" evidence="1">
    <location>
        <begin position="1"/>
        <end position="19"/>
    </location>
</feature>
<dbReference type="AlphaFoldDB" id="A0A327QLI9"/>
<evidence type="ECO:0000256" key="1">
    <source>
        <dbReference type="SAM" id="SignalP"/>
    </source>
</evidence>
<evidence type="ECO:0008006" key="4">
    <source>
        <dbReference type="Google" id="ProtNLM"/>
    </source>
</evidence>
<dbReference type="PROSITE" id="PS51257">
    <property type="entry name" value="PROKAR_LIPOPROTEIN"/>
    <property type="match status" value="1"/>
</dbReference>
<comment type="caution">
    <text evidence="2">The sequence shown here is derived from an EMBL/GenBank/DDBJ whole genome shotgun (WGS) entry which is preliminary data.</text>
</comment>
<keyword evidence="1" id="KW-0732">Signal</keyword>
<sequence length="305" mass="33752">MKKIVIIILLSASPFIAQACDICGCGVGSYYIGILPDFNKKIIGLRYRYNSLHTHIGTGGQTSYLTTKEVYRTAELWGGWTINNRVRLMASVPYNFNEKINQGNTTTKNGIGDISAQAYYQLVNDRHAVGNKLLVQSLWLGGGVKLPTGKYEPPAKNSAMEEVINTFQLGTGSLDFTLNGMYDIRLQDFGVNTSASYKINTRNKEEYRYGNKFTGAAQAYYKFRVLNTTIAPNAGVLYENGQQDADGKFQMDVSGGDILLTTMGAEITMKRISFGGSYQIVSKQHLANGYVKANNRAMVHVAFMF</sequence>